<dbReference type="Pfam" id="PF06119">
    <property type="entry name" value="NIDO"/>
    <property type="match status" value="1"/>
</dbReference>
<comment type="caution">
    <text evidence="6">Lacks conserved residue(s) required for the propagation of feature annotation.</text>
</comment>
<evidence type="ECO:0000256" key="1">
    <source>
        <dbReference type="ARBA" id="ARBA00004370"/>
    </source>
</evidence>
<evidence type="ECO:0000256" key="2">
    <source>
        <dbReference type="ARBA" id="ARBA00022692"/>
    </source>
</evidence>
<comment type="subcellular location">
    <subcellularLocation>
        <location evidence="1">Membrane</location>
    </subcellularLocation>
</comment>
<dbReference type="InterPro" id="IPR001846">
    <property type="entry name" value="VWF_type-D"/>
</dbReference>
<name>A0A914CEN0_9BILA</name>
<dbReference type="InterPro" id="IPR003886">
    <property type="entry name" value="NIDO_dom"/>
</dbReference>
<feature type="domain" description="Sushi" evidence="8">
    <location>
        <begin position="888"/>
        <end position="945"/>
    </location>
</feature>
<dbReference type="InterPro" id="IPR005533">
    <property type="entry name" value="AMOP_dom"/>
</dbReference>
<dbReference type="InterPro" id="IPR000436">
    <property type="entry name" value="Sushi_SCR_CCP_dom"/>
</dbReference>
<dbReference type="SUPFAM" id="SSF57535">
    <property type="entry name" value="Complement control module/SCR domain"/>
    <property type="match status" value="1"/>
</dbReference>
<dbReference type="GO" id="GO:0016020">
    <property type="term" value="C:membrane"/>
    <property type="evidence" value="ECO:0007669"/>
    <property type="project" value="UniProtKB-SubCell"/>
</dbReference>
<dbReference type="Proteomes" id="UP000887540">
    <property type="component" value="Unplaced"/>
</dbReference>
<dbReference type="InterPro" id="IPR025476">
    <property type="entry name" value="Helitron_helicase-like"/>
</dbReference>
<dbReference type="Pfam" id="PF14214">
    <property type="entry name" value="Helitron_like_N"/>
    <property type="match status" value="1"/>
</dbReference>
<keyword evidence="2" id="KW-0812">Transmembrane</keyword>
<dbReference type="Pfam" id="PF00094">
    <property type="entry name" value="VWD"/>
    <property type="match status" value="1"/>
</dbReference>
<dbReference type="CDD" id="cd00033">
    <property type="entry name" value="CCP"/>
    <property type="match status" value="1"/>
</dbReference>
<dbReference type="Pfam" id="PF23263">
    <property type="entry name" value="C8-3_MUC4"/>
    <property type="match status" value="1"/>
</dbReference>
<dbReference type="PANTHER" id="PTHR13802">
    <property type="entry name" value="MUCIN 4-RELATED"/>
    <property type="match status" value="1"/>
</dbReference>
<dbReference type="AlphaFoldDB" id="A0A914CEN0"/>
<protein>
    <submittedName>
        <fullName evidence="12">Uncharacterized protein</fullName>
    </submittedName>
</protein>
<dbReference type="SMART" id="SM00216">
    <property type="entry name" value="VWD"/>
    <property type="match status" value="1"/>
</dbReference>
<feature type="domain" description="NIDO" evidence="9">
    <location>
        <begin position="22"/>
        <end position="179"/>
    </location>
</feature>
<dbReference type="InterPro" id="IPR035976">
    <property type="entry name" value="Sushi/SCR/CCP_sf"/>
</dbReference>
<dbReference type="Pfam" id="PF00084">
    <property type="entry name" value="Sushi"/>
    <property type="match status" value="1"/>
</dbReference>
<accession>A0A914CEN0</accession>
<dbReference type="SMART" id="SM00032">
    <property type="entry name" value="CCP"/>
    <property type="match status" value="1"/>
</dbReference>
<dbReference type="InterPro" id="IPR051495">
    <property type="entry name" value="Epithelial_Barrier/Signaling"/>
</dbReference>
<dbReference type="WBParaSite" id="ACRNAN_Path_902.g3473.t1">
    <property type="protein sequence ID" value="ACRNAN_Path_902.g3473.t1"/>
    <property type="gene ID" value="ACRNAN_Path_902.g3473"/>
</dbReference>
<evidence type="ECO:0000313" key="12">
    <source>
        <dbReference type="WBParaSite" id="ACRNAN_Path_902.g3473.t1"/>
    </source>
</evidence>
<keyword evidence="6" id="KW-0768">Sushi</keyword>
<dbReference type="GO" id="GO:0007160">
    <property type="term" value="P:cell-matrix adhesion"/>
    <property type="evidence" value="ECO:0007669"/>
    <property type="project" value="InterPro"/>
</dbReference>
<evidence type="ECO:0000313" key="11">
    <source>
        <dbReference type="Proteomes" id="UP000887540"/>
    </source>
</evidence>
<evidence type="ECO:0000256" key="5">
    <source>
        <dbReference type="ARBA" id="ARBA00023157"/>
    </source>
</evidence>
<evidence type="ECO:0000259" key="7">
    <source>
        <dbReference type="PROSITE" id="PS50856"/>
    </source>
</evidence>
<evidence type="ECO:0000256" key="6">
    <source>
        <dbReference type="PROSITE-ProRule" id="PRU00302"/>
    </source>
</evidence>
<dbReference type="PROSITE" id="PS50923">
    <property type="entry name" value="SUSHI"/>
    <property type="match status" value="1"/>
</dbReference>
<sequence>MAISEFTPYCHAVPPQYRMLAPFWADVDIRNTGDVFYRQTTDETVLKQGEKELGLVFNDEENIQLKWAFLATWYNVTYFQDLGDTDEADRKRNTFQAALLTDGSQSFVIYYYYEVSWTTGDVSGGTDGLGGTAAEVGYDFGDGINRELINGSCTADILTIVDKSNVGSPGKWIFRTNQLLATPTPSPECLLNYTGDFCLVPNAVDTIGHTLLDITNIQLTSTESAICRFYDHNYNVTEVEAKVITLTHITCETPMFFSTGRLQMEIDILDEHNNGTNRTLAGYLYVTTPSDNAYKLNVNFLSNGSLYFTWNPSDINWGGTNSREKGVEDIAKLIFVHVCKKVVNGIDFCIKHPWFCGLSVAAVVLVPEITVPEEIIGGLIWTPAFAMDVKDGTLDELCNTDPDEGLCTSTFYMTKPDCEDITSANCPRPLAARGKDAQKALADLCNAPDPDEICKKLLGLMGINENLDSLSNTTSPWPEAPTDIPACPPTLDLAMLDPLFVVDPDCPGNLPCTYNPGVDLCYISAVPSPSGGAQHCCYLNRQIYIKAPGAGYPFIAHPSIAVGIPHIALDLNPYTYCCQLEGIDPQRCNQLVNGRGPDPGSNYTSPGPSLGNGDPHFTTFDGLYYNFNGAGEFWLLKNSSVQPIAAQTRMTLPNGLASSYSWMTSYAFKSDNSSVVQIEITESCGDNIGCFHAPINVYYDRVPIPENIWKNTIVFDDVTISYDNLASGYDQREVIVSFGAGISFKISTFSVTTFVNAEYKGNFTHGLLGSYDGNPFNDFESPDGVIIPANSTTEIIHYKFGLKWYVEPNESLFDYFGKNYSDFYFPQFKPSFEYAPGQLPPNAEEICGDDESCLWDLVMTGNAEVANETREKNENFNNTVTTTSQNITMCSKLQTFDHGSCFADNYLPNSIAQCKCDSGYELNGAMIIGCKSDGAWNSTEPNCDLIITSTEELTTGSCMTSLRGIPSTFPGSPRFYSEYYEDAMALVRRYGMPNFFHMMICNPNWPEIKEALRHEFVDGTVLQQNSNMRRPIRALAFCLATFFL</sequence>
<dbReference type="Gene3D" id="2.10.70.10">
    <property type="entry name" value="Complement Module, domain 1"/>
    <property type="match status" value="1"/>
</dbReference>
<feature type="domain" description="VWFD" evidence="10">
    <location>
        <begin position="607"/>
        <end position="812"/>
    </location>
</feature>
<proteinExistence type="predicted"/>
<reference evidence="12" key="1">
    <citation type="submission" date="2022-11" db="UniProtKB">
        <authorList>
            <consortium name="WormBaseParasite"/>
        </authorList>
    </citation>
    <scope>IDENTIFICATION</scope>
</reference>
<feature type="disulfide bond" evidence="6">
    <location>
        <begin position="916"/>
        <end position="943"/>
    </location>
</feature>
<feature type="domain" description="AMOP" evidence="7">
    <location>
        <begin position="459"/>
        <end position="595"/>
    </location>
</feature>
<dbReference type="InterPro" id="IPR056619">
    <property type="entry name" value="C8-3_MUC4"/>
</dbReference>
<dbReference type="Pfam" id="PF03782">
    <property type="entry name" value="AMOP"/>
    <property type="match status" value="1"/>
</dbReference>
<organism evidence="11 12">
    <name type="scientific">Acrobeloides nanus</name>
    <dbReference type="NCBI Taxonomy" id="290746"/>
    <lineage>
        <taxon>Eukaryota</taxon>
        <taxon>Metazoa</taxon>
        <taxon>Ecdysozoa</taxon>
        <taxon>Nematoda</taxon>
        <taxon>Chromadorea</taxon>
        <taxon>Rhabditida</taxon>
        <taxon>Tylenchina</taxon>
        <taxon>Cephalobomorpha</taxon>
        <taxon>Cephaloboidea</taxon>
        <taxon>Cephalobidae</taxon>
        <taxon>Acrobeloides</taxon>
    </lineage>
</organism>
<evidence type="ECO:0000259" key="8">
    <source>
        <dbReference type="PROSITE" id="PS50923"/>
    </source>
</evidence>
<dbReference type="PROSITE" id="PS50856">
    <property type="entry name" value="AMOP"/>
    <property type="match status" value="1"/>
</dbReference>
<keyword evidence="11" id="KW-1185">Reference proteome</keyword>
<dbReference type="PANTHER" id="PTHR13802:SF59">
    <property type="entry name" value="SUSHI DOMAIN-CONTAINING PROTEIN 2"/>
    <property type="match status" value="1"/>
</dbReference>
<evidence type="ECO:0000256" key="3">
    <source>
        <dbReference type="ARBA" id="ARBA00022989"/>
    </source>
</evidence>
<dbReference type="SMART" id="SM00723">
    <property type="entry name" value="AMOP"/>
    <property type="match status" value="1"/>
</dbReference>
<evidence type="ECO:0000259" key="9">
    <source>
        <dbReference type="PROSITE" id="PS51220"/>
    </source>
</evidence>
<dbReference type="PROSITE" id="PS51233">
    <property type="entry name" value="VWFD"/>
    <property type="match status" value="1"/>
</dbReference>
<dbReference type="PROSITE" id="PS51220">
    <property type="entry name" value="NIDO"/>
    <property type="match status" value="1"/>
</dbReference>
<evidence type="ECO:0000259" key="10">
    <source>
        <dbReference type="PROSITE" id="PS51233"/>
    </source>
</evidence>
<keyword evidence="5 6" id="KW-1015">Disulfide bond</keyword>
<keyword evidence="4" id="KW-0472">Membrane</keyword>
<dbReference type="SMART" id="SM00539">
    <property type="entry name" value="NIDO"/>
    <property type="match status" value="1"/>
</dbReference>
<keyword evidence="3" id="KW-1133">Transmembrane helix</keyword>
<evidence type="ECO:0000256" key="4">
    <source>
        <dbReference type="ARBA" id="ARBA00023136"/>
    </source>
</evidence>